<dbReference type="InterPro" id="IPR015073">
    <property type="entry name" value="DUF1883"/>
</dbReference>
<dbReference type="KEGG" id="rah:Rahaq_2862"/>
<dbReference type="SUPFAM" id="SSF141099">
    <property type="entry name" value="Atu1913-like"/>
    <property type="match status" value="1"/>
</dbReference>
<dbReference type="Gene3D" id="4.10.1210.10">
    <property type="entry name" value="Atu1913-like"/>
    <property type="match status" value="1"/>
</dbReference>
<sequence>MPIVRARLSLFGGDTVVIRCSEKCHIHLMCENDVERKGRHSGFGDILTVNDQNTAYVGIPYKGIWNVLIDSQCDSLEHSISYMPA</sequence>
<name>A0A0H3FC65_RAHSY</name>
<dbReference type="RefSeq" id="WP_013576162.1">
    <property type="nucleotide sequence ID" value="NC_015061.1"/>
</dbReference>
<reference evidence="4" key="1">
    <citation type="submission" date="2011-01" db="EMBL/GenBank/DDBJ databases">
        <title>Complete sequence of chromosome of Rahnella sp. Y9602.</title>
        <authorList>
            <consortium name="US DOE Joint Genome Institute"/>
            <person name="Lucas S."/>
            <person name="Copeland A."/>
            <person name="Lapidus A."/>
            <person name="Cheng J.-F."/>
            <person name="Goodwin L."/>
            <person name="Pitluck S."/>
            <person name="Lu M."/>
            <person name="Detter J.C."/>
            <person name="Han C."/>
            <person name="Tapia R."/>
            <person name="Land M."/>
            <person name="Hauser L."/>
            <person name="Kyrpides N."/>
            <person name="Ivanova N."/>
            <person name="Ovchinnikova G."/>
            <person name="Pagani I."/>
            <person name="Sobecky P.A."/>
            <person name="Martinez R.J."/>
            <person name="Woyke T."/>
        </authorList>
    </citation>
    <scope>NUCLEOTIDE SEQUENCE [LARGE SCALE GENOMIC DNA]</scope>
    <source>
        <strain evidence="4">Y9602</strain>
    </source>
</reference>
<dbReference type="HOGENOM" id="CLU_160692_2_0_6"/>
<reference evidence="2 4" key="2">
    <citation type="journal article" date="2012" name="J. Bacteriol.">
        <title>Complete Genome Sequence of Rahnella sp. Strain Y9602, a Gammaproteobacterium Isolate from Metal- and Radionuclide-Contaminated Soil.</title>
        <authorList>
            <person name="Martinez R.J."/>
            <person name="Bruce D."/>
            <person name="Detter C."/>
            <person name="Goodwin L.A."/>
            <person name="Han J."/>
            <person name="Han C.S."/>
            <person name="Held B."/>
            <person name="Land M.L."/>
            <person name="Mikhailova N."/>
            <person name="Nolan M."/>
            <person name="Pennacchio L."/>
            <person name="Pitluck S."/>
            <person name="Tapia R."/>
            <person name="Woyke T."/>
            <person name="Sobecky P.A."/>
        </authorList>
    </citation>
    <scope>NUCLEOTIDE SEQUENCE [LARGE SCALE GENOMIC DNA]</scope>
    <source>
        <strain evidence="2 4">Y9602</strain>
    </source>
</reference>
<evidence type="ECO:0000313" key="4">
    <source>
        <dbReference type="Proteomes" id="UP000007257"/>
    </source>
</evidence>
<dbReference type="AlphaFoldDB" id="A0A0H3FC65"/>
<feature type="domain" description="DUF1883" evidence="1">
    <location>
        <begin position="9"/>
        <end position="75"/>
    </location>
</feature>
<evidence type="ECO:0000259" key="1">
    <source>
        <dbReference type="Pfam" id="PF08980"/>
    </source>
</evidence>
<dbReference type="Proteomes" id="UP000007257">
    <property type="component" value="Chromosome"/>
</dbReference>
<proteinExistence type="predicted"/>
<dbReference type="InterPro" id="IPR036488">
    <property type="entry name" value="DUF1883-like_sf"/>
</dbReference>
<keyword evidence="5" id="KW-1185">Reference proteome</keyword>
<accession>A0A0H3FC65</accession>
<protein>
    <submittedName>
        <fullName evidence="3">DUF1883 domain-containing protein</fullName>
    </submittedName>
</protein>
<dbReference type="EMBL" id="JBHUCJ010000011">
    <property type="protein sequence ID" value="MFD3223260.1"/>
    <property type="molecule type" value="Genomic_DNA"/>
</dbReference>
<dbReference type="Proteomes" id="UP001598201">
    <property type="component" value="Unassembled WGS sequence"/>
</dbReference>
<dbReference type="OrthoDB" id="9142262at2"/>
<evidence type="ECO:0000313" key="5">
    <source>
        <dbReference type="Proteomes" id="UP001598201"/>
    </source>
</evidence>
<dbReference type="Pfam" id="PF08980">
    <property type="entry name" value="DUF1883"/>
    <property type="match status" value="1"/>
</dbReference>
<dbReference type="GeneID" id="95416553"/>
<dbReference type="eggNOG" id="ENOG5032V9K">
    <property type="taxonomic scope" value="Bacteria"/>
</dbReference>
<dbReference type="EMBL" id="CP002505">
    <property type="protein sequence ID" value="ADW74464.1"/>
    <property type="molecule type" value="Genomic_DNA"/>
</dbReference>
<reference evidence="3 5" key="3">
    <citation type="submission" date="2024-09" db="EMBL/GenBank/DDBJ databases">
        <title>Genomes of Rahnella.</title>
        <authorList>
            <person name="Mnguni F.C."/>
            <person name="Shin G.Y."/>
            <person name="Coutinho T."/>
        </authorList>
    </citation>
    <scope>NUCLEOTIDE SEQUENCE [LARGE SCALE GENOMIC DNA]</scope>
    <source>
        <strain evidence="3 5">20WA0057</strain>
    </source>
</reference>
<organism evidence="2 4">
    <name type="scientific">Rahnella sp. (strain Y9602)</name>
    <dbReference type="NCBI Taxonomy" id="2703885"/>
    <lineage>
        <taxon>Bacteria</taxon>
        <taxon>Pseudomonadati</taxon>
        <taxon>Pseudomonadota</taxon>
        <taxon>Gammaproteobacteria</taxon>
        <taxon>Enterobacterales</taxon>
        <taxon>Yersiniaceae</taxon>
        <taxon>Rahnella</taxon>
    </lineage>
</organism>
<gene>
    <name evidence="2" type="ordered locus">Rahaq_2862</name>
    <name evidence="3" type="ORF">ACFPK4_06925</name>
</gene>
<evidence type="ECO:0000313" key="3">
    <source>
        <dbReference type="EMBL" id="MFD3223260.1"/>
    </source>
</evidence>
<evidence type="ECO:0000313" key="2">
    <source>
        <dbReference type="EMBL" id="ADW74464.1"/>
    </source>
</evidence>